<keyword evidence="3" id="KW-0804">Transcription</keyword>
<evidence type="ECO:0000256" key="1">
    <source>
        <dbReference type="ARBA" id="ARBA00023015"/>
    </source>
</evidence>
<protein>
    <submittedName>
        <fullName evidence="7">TetR/AcrR family transcriptional regulator</fullName>
    </submittedName>
</protein>
<dbReference type="EMBL" id="JAAXPJ010000001">
    <property type="protein sequence ID" value="NKZ09509.1"/>
    <property type="molecule type" value="Genomic_DNA"/>
</dbReference>
<dbReference type="InterPro" id="IPR009057">
    <property type="entry name" value="Homeodomain-like_sf"/>
</dbReference>
<keyword evidence="1" id="KW-0805">Transcription regulation</keyword>
<comment type="caution">
    <text evidence="7">The sequence shown here is derived from an EMBL/GenBank/DDBJ whole genome shotgun (WGS) entry which is preliminary data.</text>
</comment>
<dbReference type="PROSITE" id="PS01081">
    <property type="entry name" value="HTH_TETR_1"/>
    <property type="match status" value="1"/>
</dbReference>
<dbReference type="PROSITE" id="PS50977">
    <property type="entry name" value="HTH_TETR_2"/>
    <property type="match status" value="1"/>
</dbReference>
<dbReference type="InterPro" id="IPR001647">
    <property type="entry name" value="HTH_TetR"/>
</dbReference>
<evidence type="ECO:0000256" key="5">
    <source>
        <dbReference type="SAM" id="MobiDB-lite"/>
    </source>
</evidence>
<sequence length="238" mass="26592">MMEPATTGGRKKLEPDPRIRSTILTAAAEIVREDGVSALSIAEVLNRSNLGTRAFYRHFDSKDQLVSALFLEMARVEVQRLERHMAAAPDAVRAVAAWIDGRLDLAFNAGIRSDLRQMSLEAQSQMFAAPELVGPAYREMLRPLVDQLEHGRQAGLFDDIDPEVEVLSIQGVVWSNIERQWATPGCDLQEIRAHVLRFCLRGLGVAPEMIQAVVNEPRTERKPMKRNASKSGVHTRSR</sequence>
<feature type="region of interest" description="Disordered" evidence="5">
    <location>
        <begin position="216"/>
        <end position="238"/>
    </location>
</feature>
<organism evidence="7 8">
    <name type="scientific">Mycolicibacterium septicum DSM 44393</name>
    <dbReference type="NCBI Taxonomy" id="1341646"/>
    <lineage>
        <taxon>Bacteria</taxon>
        <taxon>Bacillati</taxon>
        <taxon>Actinomycetota</taxon>
        <taxon>Actinomycetes</taxon>
        <taxon>Mycobacteriales</taxon>
        <taxon>Mycobacteriaceae</taxon>
        <taxon>Mycolicibacterium</taxon>
    </lineage>
</organism>
<gene>
    <name evidence="7" type="ORF">HGA11_00835</name>
</gene>
<proteinExistence type="predicted"/>
<accession>A0A7X6MMP9</accession>
<dbReference type="GO" id="GO:0000976">
    <property type="term" value="F:transcription cis-regulatory region binding"/>
    <property type="evidence" value="ECO:0007669"/>
    <property type="project" value="TreeGrafter"/>
</dbReference>
<feature type="DNA-binding region" description="H-T-H motif" evidence="4">
    <location>
        <begin position="40"/>
        <end position="59"/>
    </location>
</feature>
<name>A0A7X6MMP9_9MYCO</name>
<reference evidence="7 8" key="1">
    <citation type="submission" date="2020-04" db="EMBL/GenBank/DDBJ databases">
        <title>MicrobeNet Type strains.</title>
        <authorList>
            <person name="Nicholson A.C."/>
        </authorList>
    </citation>
    <scope>NUCLEOTIDE SEQUENCE [LARGE SCALE GENOMIC DNA]</scope>
    <source>
        <strain evidence="7 8">ATCC 700731</strain>
    </source>
</reference>
<evidence type="ECO:0000256" key="4">
    <source>
        <dbReference type="PROSITE-ProRule" id="PRU00335"/>
    </source>
</evidence>
<dbReference type="PANTHER" id="PTHR30055">
    <property type="entry name" value="HTH-TYPE TRANSCRIPTIONAL REGULATOR RUTR"/>
    <property type="match status" value="1"/>
</dbReference>
<dbReference type="InterPro" id="IPR050109">
    <property type="entry name" value="HTH-type_TetR-like_transc_reg"/>
</dbReference>
<evidence type="ECO:0000256" key="2">
    <source>
        <dbReference type="ARBA" id="ARBA00023125"/>
    </source>
</evidence>
<dbReference type="SUPFAM" id="SSF46689">
    <property type="entry name" value="Homeodomain-like"/>
    <property type="match status" value="1"/>
</dbReference>
<dbReference type="Gene3D" id="1.10.357.10">
    <property type="entry name" value="Tetracycline Repressor, domain 2"/>
    <property type="match status" value="1"/>
</dbReference>
<dbReference type="PANTHER" id="PTHR30055:SF234">
    <property type="entry name" value="HTH-TYPE TRANSCRIPTIONAL REGULATOR BETI"/>
    <property type="match status" value="1"/>
</dbReference>
<keyword evidence="2 4" id="KW-0238">DNA-binding</keyword>
<evidence type="ECO:0000313" key="8">
    <source>
        <dbReference type="Proteomes" id="UP000518188"/>
    </source>
</evidence>
<dbReference type="InterPro" id="IPR036271">
    <property type="entry name" value="Tet_transcr_reg_TetR-rel_C_sf"/>
</dbReference>
<dbReference type="PRINTS" id="PR00455">
    <property type="entry name" value="HTHTETR"/>
</dbReference>
<dbReference type="Proteomes" id="UP000518188">
    <property type="component" value="Unassembled WGS sequence"/>
</dbReference>
<dbReference type="GO" id="GO:0003700">
    <property type="term" value="F:DNA-binding transcription factor activity"/>
    <property type="evidence" value="ECO:0007669"/>
    <property type="project" value="TreeGrafter"/>
</dbReference>
<dbReference type="AlphaFoldDB" id="A0A7X6MMP9"/>
<dbReference type="SUPFAM" id="SSF48498">
    <property type="entry name" value="Tetracyclin repressor-like, C-terminal domain"/>
    <property type="match status" value="1"/>
</dbReference>
<dbReference type="Pfam" id="PF00440">
    <property type="entry name" value="TetR_N"/>
    <property type="match status" value="1"/>
</dbReference>
<evidence type="ECO:0000256" key="3">
    <source>
        <dbReference type="ARBA" id="ARBA00023163"/>
    </source>
</evidence>
<evidence type="ECO:0000259" key="6">
    <source>
        <dbReference type="PROSITE" id="PS50977"/>
    </source>
</evidence>
<feature type="domain" description="HTH tetR-type" evidence="6">
    <location>
        <begin position="17"/>
        <end position="77"/>
    </location>
</feature>
<evidence type="ECO:0000313" key="7">
    <source>
        <dbReference type="EMBL" id="NKZ09509.1"/>
    </source>
</evidence>
<feature type="compositionally biased region" description="Basic residues" evidence="5">
    <location>
        <begin position="223"/>
        <end position="238"/>
    </location>
</feature>
<dbReference type="InterPro" id="IPR023772">
    <property type="entry name" value="DNA-bd_HTH_TetR-type_CS"/>
</dbReference>